<comment type="caution">
    <text evidence="3">The sequence shown here is derived from an EMBL/GenBank/DDBJ whole genome shotgun (WGS) entry which is preliminary data.</text>
</comment>
<evidence type="ECO:0000256" key="2">
    <source>
        <dbReference type="SAM" id="MobiDB-lite"/>
    </source>
</evidence>
<evidence type="ECO:0000313" key="3">
    <source>
        <dbReference type="EMBL" id="CAD8101372.1"/>
    </source>
</evidence>
<dbReference type="OrthoDB" id="300756at2759"/>
<protein>
    <submittedName>
        <fullName evidence="3">Uncharacterized protein</fullName>
    </submittedName>
</protein>
<evidence type="ECO:0000313" key="4">
    <source>
        <dbReference type="Proteomes" id="UP000692954"/>
    </source>
</evidence>
<accession>A0A8S1PDK4</accession>
<evidence type="ECO:0000256" key="1">
    <source>
        <dbReference type="SAM" id="Coils"/>
    </source>
</evidence>
<dbReference type="AlphaFoldDB" id="A0A8S1PDK4"/>
<gene>
    <name evidence="3" type="ORF">PSON_ATCC_30995.1.T0750240</name>
</gene>
<feature type="compositionally biased region" description="Polar residues" evidence="2">
    <location>
        <begin position="743"/>
        <end position="755"/>
    </location>
</feature>
<sequence length="795" mass="94809">MSVSQNQQQLYEELMEKIKQNSEIKEKFDSRTQNGLLDKDYAHEVLIDWSELLNYDLGDAISYFDLDNPDIPPEEIRQNLDFNSFINLVDKWLQKQLIQSSPKQKQSTNQDQYWFKSEPGTLNTEQSDLKHQEQLIRAIFEIQEAKTKKVFNEYAMMSDQTDTISKQDFPLLLKNLLYQHNASIYEKAGQEDFFMRSNSYGNLNNFLRDEQINYQQFKEAAIQFIKGNQDLILLDHEQINKKKEKQQPQNPPNLEEELLQQIEKYQQILQSTEPEIEKQVLRNMITTLVRQLDLIRDNTMKLDETQINSTLKPKANLQVSFSGIVRPEKRSKTKEEIEIEKRDNQILEIFLFFAKQQYVNGVAYEFDRYTKEAQSLSLGMFLYFCKCFNLIETHIRKPNEENLLERKKRGEDVNITKLNQTIINKSLQEEEKQVEQEQASTIISPKQKPPTVPVDIKKVENLPRRNKYSHIPSKFEWWNDDLKFDKYYNPNQNLLPQQIMDDMKYLTKEEIKNLFKRSAFGKDLDFDEFKCLLGFMANLMFKQNGERHPHAYQLILRLMYIDYPEEYRKRLIPVKIPFNCKEKIGFRLLPGYEHHEYKGRQLSQQEKQQLQKLKQERENQLRERLTENPNQSIRSIGSIGSQSIANLPYNKQQGRFLNGRIDLDREKVSWAKLENLNPNDLSGHGRNFKPQDLIDEFEDEEDRFFLKEFSLEDEKKNQPKPEEVQKNLEKYGAYKPPKRPTQKHQMSQPQLLNQKYDQKSVDMKNQYLQRANQIQQLQNKKEQQLLQKINKQYKI</sequence>
<reference evidence="3" key="1">
    <citation type="submission" date="2021-01" db="EMBL/GenBank/DDBJ databases">
        <authorList>
            <consortium name="Genoscope - CEA"/>
            <person name="William W."/>
        </authorList>
    </citation>
    <scope>NUCLEOTIDE SEQUENCE</scope>
</reference>
<keyword evidence="1" id="KW-0175">Coiled coil</keyword>
<feature type="coiled-coil region" evidence="1">
    <location>
        <begin position="600"/>
        <end position="627"/>
    </location>
</feature>
<feature type="region of interest" description="Disordered" evidence="2">
    <location>
        <begin position="733"/>
        <end position="764"/>
    </location>
</feature>
<proteinExistence type="predicted"/>
<feature type="coiled-coil region" evidence="1">
    <location>
        <begin position="764"/>
        <end position="792"/>
    </location>
</feature>
<keyword evidence="4" id="KW-1185">Reference proteome</keyword>
<organism evidence="3 4">
    <name type="scientific">Paramecium sonneborni</name>
    <dbReference type="NCBI Taxonomy" id="65129"/>
    <lineage>
        <taxon>Eukaryota</taxon>
        <taxon>Sar</taxon>
        <taxon>Alveolata</taxon>
        <taxon>Ciliophora</taxon>
        <taxon>Intramacronucleata</taxon>
        <taxon>Oligohymenophorea</taxon>
        <taxon>Peniculida</taxon>
        <taxon>Parameciidae</taxon>
        <taxon>Paramecium</taxon>
    </lineage>
</organism>
<dbReference type="Proteomes" id="UP000692954">
    <property type="component" value="Unassembled WGS sequence"/>
</dbReference>
<name>A0A8S1PDK4_9CILI</name>
<dbReference type="EMBL" id="CAJJDN010000075">
    <property type="protein sequence ID" value="CAD8101372.1"/>
    <property type="molecule type" value="Genomic_DNA"/>
</dbReference>